<name>A0A0F3RRY1_9LACO</name>
<dbReference type="EMBL" id="JZCR01000019">
    <property type="protein sequence ID" value="KJW12344.1"/>
    <property type="molecule type" value="Genomic_DNA"/>
</dbReference>
<proteinExistence type="predicted"/>
<evidence type="ECO:0000313" key="2">
    <source>
        <dbReference type="EMBL" id="KJW12344.1"/>
    </source>
</evidence>
<dbReference type="RefSeq" id="WP_045807442.1">
    <property type="nucleotide sequence ID" value="NZ_BJZI01000035.1"/>
</dbReference>
<evidence type="ECO:0000313" key="3">
    <source>
        <dbReference type="Proteomes" id="UP000033491"/>
    </source>
</evidence>
<dbReference type="NCBIfam" id="TIGR01484">
    <property type="entry name" value="HAD-SF-IIB"/>
    <property type="match status" value="1"/>
</dbReference>
<dbReference type="PANTHER" id="PTHR10000:SF53">
    <property type="entry name" value="5-AMINO-6-(5-PHOSPHO-D-RIBITYLAMINO)URACIL PHOSPHATASE YBJI-RELATED"/>
    <property type="match status" value="1"/>
</dbReference>
<dbReference type="EMBL" id="BJZI01000035">
    <property type="protein sequence ID" value="GEO67553.1"/>
    <property type="molecule type" value="Genomic_DNA"/>
</dbReference>
<dbReference type="Proteomes" id="UP000033491">
    <property type="component" value="Unassembled WGS sequence"/>
</dbReference>
<dbReference type="GO" id="GO:0000287">
    <property type="term" value="F:magnesium ion binding"/>
    <property type="evidence" value="ECO:0007669"/>
    <property type="project" value="TreeGrafter"/>
</dbReference>
<dbReference type="OrthoDB" id="9814970at2"/>
<dbReference type="PATRIC" id="fig|216463.3.peg.600"/>
<sequence length="272" mass="29467">MTNIKLIATDVDGTFLDSTRTYNHDRFAAQLQRLKAAGIHFVVASGNHLGHLQEVFAPTPAVQTFVAENGGLIVDHGQTLFETPIPLATVRSVVRDILADPALRPRVLRLSGAHGTYLNLTDQPDDPVAQDYFFNNLVRVPDLTQVADTIYKINGEWPDTAIRTIAATLNAQFPEQIHATASGFGSIDIIAPHMNKAIGLTQLAQAWHIAPSEIAAFGDNDNDQEMLRHVGLGVAMQNGTDSVKDVANLITPTDNDHEGVLNVIDAILADEL</sequence>
<comment type="caution">
    <text evidence="2">The sequence shown here is derived from an EMBL/GenBank/DDBJ whole genome shotgun (WGS) entry which is preliminary data.</text>
</comment>
<dbReference type="PROSITE" id="PS01229">
    <property type="entry name" value="COF_2"/>
    <property type="match status" value="1"/>
</dbReference>
<gene>
    <name evidence="1" type="ORF">LSP04_19720</name>
    <name evidence="2" type="ORF">VC81_07455</name>
</gene>
<dbReference type="Gene3D" id="3.40.50.1000">
    <property type="entry name" value="HAD superfamily/HAD-like"/>
    <property type="match status" value="1"/>
</dbReference>
<reference evidence="1 4" key="2">
    <citation type="submission" date="2019-07" db="EMBL/GenBank/DDBJ databases">
        <title>Whole genome shotgun sequence of Lactobacillus spicheri NBRC 107155.</title>
        <authorList>
            <person name="Hosoyama A."/>
            <person name="Uohara A."/>
            <person name="Ohji S."/>
            <person name="Ichikawa N."/>
        </authorList>
    </citation>
    <scope>NUCLEOTIDE SEQUENCE [LARGE SCALE GENOMIC DNA]</scope>
    <source>
        <strain evidence="1 4">NBRC 107155</strain>
    </source>
</reference>
<dbReference type="Gene3D" id="3.30.1240.10">
    <property type="match status" value="1"/>
</dbReference>
<keyword evidence="4" id="KW-1185">Reference proteome</keyword>
<organism evidence="2 3">
    <name type="scientific">Levilactobacillus spicheri</name>
    <dbReference type="NCBI Taxonomy" id="216463"/>
    <lineage>
        <taxon>Bacteria</taxon>
        <taxon>Bacillati</taxon>
        <taxon>Bacillota</taxon>
        <taxon>Bacilli</taxon>
        <taxon>Lactobacillales</taxon>
        <taxon>Lactobacillaceae</taxon>
        <taxon>Levilactobacillus</taxon>
    </lineage>
</organism>
<dbReference type="NCBIfam" id="TIGR00099">
    <property type="entry name" value="Cof-subfamily"/>
    <property type="match status" value="1"/>
</dbReference>
<protein>
    <submittedName>
        <fullName evidence="2">HAD family hydrolase</fullName>
    </submittedName>
    <submittedName>
        <fullName evidence="1">Haloacid dehalogenase</fullName>
    </submittedName>
</protein>
<dbReference type="SUPFAM" id="SSF56784">
    <property type="entry name" value="HAD-like"/>
    <property type="match status" value="1"/>
</dbReference>
<dbReference type="Pfam" id="PF08282">
    <property type="entry name" value="Hydrolase_3"/>
    <property type="match status" value="1"/>
</dbReference>
<dbReference type="CDD" id="cd07518">
    <property type="entry name" value="HAD_YbiV-Like"/>
    <property type="match status" value="1"/>
</dbReference>
<dbReference type="InterPro" id="IPR006379">
    <property type="entry name" value="HAD-SF_hydro_IIB"/>
</dbReference>
<accession>A0A0F3RRY1</accession>
<evidence type="ECO:0000313" key="1">
    <source>
        <dbReference type="EMBL" id="GEO67553.1"/>
    </source>
</evidence>
<dbReference type="SFLD" id="SFLDS00003">
    <property type="entry name" value="Haloacid_Dehalogenase"/>
    <property type="match status" value="1"/>
</dbReference>
<dbReference type="SFLD" id="SFLDG01140">
    <property type="entry name" value="C2.B:_Phosphomannomutase_and_P"/>
    <property type="match status" value="1"/>
</dbReference>
<evidence type="ECO:0000313" key="4">
    <source>
        <dbReference type="Proteomes" id="UP000321691"/>
    </source>
</evidence>
<dbReference type="Proteomes" id="UP000321691">
    <property type="component" value="Unassembled WGS sequence"/>
</dbReference>
<dbReference type="GO" id="GO:0005829">
    <property type="term" value="C:cytosol"/>
    <property type="evidence" value="ECO:0007669"/>
    <property type="project" value="TreeGrafter"/>
</dbReference>
<dbReference type="InterPro" id="IPR000150">
    <property type="entry name" value="Cof"/>
</dbReference>
<reference evidence="2 3" key="1">
    <citation type="submission" date="2015-03" db="EMBL/GenBank/DDBJ databases">
        <authorList>
            <person name="Zheng J."/>
            <person name="Ganezle M."/>
        </authorList>
    </citation>
    <scope>NUCLEOTIDE SEQUENCE [LARGE SCALE GENOMIC DNA]</scope>
    <source>
        <strain evidence="2 3">LP38</strain>
    </source>
</reference>
<dbReference type="AlphaFoldDB" id="A0A0F3RRY1"/>
<dbReference type="InterPro" id="IPR023214">
    <property type="entry name" value="HAD_sf"/>
</dbReference>
<dbReference type="PANTHER" id="PTHR10000">
    <property type="entry name" value="PHOSPHOSERINE PHOSPHATASE"/>
    <property type="match status" value="1"/>
</dbReference>
<dbReference type="GO" id="GO:0016791">
    <property type="term" value="F:phosphatase activity"/>
    <property type="evidence" value="ECO:0007669"/>
    <property type="project" value="TreeGrafter"/>
</dbReference>
<dbReference type="InterPro" id="IPR036412">
    <property type="entry name" value="HAD-like_sf"/>
</dbReference>
<keyword evidence="2" id="KW-0378">Hydrolase</keyword>